<proteinExistence type="predicted"/>
<protein>
    <recommendedName>
        <fullName evidence="3">Transposase zinc-binding domain-containing protein</fullName>
    </recommendedName>
</protein>
<accession>A0ABU1IZ50</accession>
<sequence length="69" mass="7865">MGVAGTLSCTNCEYSQHVFVGIGFRCLDLRSILEWYKPEEGREQIKAFMREEDAHVVCYKGVYACEHCG</sequence>
<keyword evidence="2" id="KW-1185">Reference proteome</keyword>
<organism evidence="1 2">
    <name type="scientific">Paenibacillus hunanensis</name>
    <dbReference type="NCBI Taxonomy" id="539262"/>
    <lineage>
        <taxon>Bacteria</taxon>
        <taxon>Bacillati</taxon>
        <taxon>Bacillota</taxon>
        <taxon>Bacilli</taxon>
        <taxon>Bacillales</taxon>
        <taxon>Paenibacillaceae</taxon>
        <taxon>Paenibacillus</taxon>
    </lineage>
</organism>
<dbReference type="Proteomes" id="UP001185028">
    <property type="component" value="Unassembled WGS sequence"/>
</dbReference>
<name>A0ABU1IZ50_9BACL</name>
<dbReference type="EMBL" id="JAVDQH010000007">
    <property type="protein sequence ID" value="MDR6244216.1"/>
    <property type="molecule type" value="Genomic_DNA"/>
</dbReference>
<reference evidence="1 2" key="1">
    <citation type="submission" date="2023-07" db="EMBL/GenBank/DDBJ databases">
        <title>Genomic Encyclopedia of Type Strains, Phase IV (KMG-IV): sequencing the most valuable type-strain genomes for metagenomic binning, comparative biology and taxonomic classification.</title>
        <authorList>
            <person name="Goeker M."/>
        </authorList>
    </citation>
    <scope>NUCLEOTIDE SEQUENCE [LARGE SCALE GENOMIC DNA]</scope>
    <source>
        <strain evidence="1 2">DSM 22170</strain>
    </source>
</reference>
<gene>
    <name evidence="1" type="ORF">JOC58_002109</name>
</gene>
<evidence type="ECO:0008006" key="3">
    <source>
        <dbReference type="Google" id="ProtNLM"/>
    </source>
</evidence>
<evidence type="ECO:0000313" key="1">
    <source>
        <dbReference type="EMBL" id="MDR6244216.1"/>
    </source>
</evidence>
<comment type="caution">
    <text evidence="1">The sequence shown here is derived from an EMBL/GenBank/DDBJ whole genome shotgun (WGS) entry which is preliminary data.</text>
</comment>
<dbReference type="RefSeq" id="WP_188776268.1">
    <property type="nucleotide sequence ID" value="NZ_BMMB01000006.1"/>
</dbReference>
<evidence type="ECO:0000313" key="2">
    <source>
        <dbReference type="Proteomes" id="UP001185028"/>
    </source>
</evidence>